<protein>
    <submittedName>
        <fullName evidence="2">1810_t:CDS:1</fullName>
    </submittedName>
</protein>
<gene>
    <name evidence="2" type="ORF">ALEPTO_LOCUS4462</name>
</gene>
<dbReference type="Proteomes" id="UP000789508">
    <property type="component" value="Unassembled WGS sequence"/>
</dbReference>
<dbReference type="EMBL" id="CAJVPS010001027">
    <property type="protein sequence ID" value="CAG8520920.1"/>
    <property type="molecule type" value="Genomic_DNA"/>
</dbReference>
<organism evidence="2 3">
    <name type="scientific">Ambispora leptoticha</name>
    <dbReference type="NCBI Taxonomy" id="144679"/>
    <lineage>
        <taxon>Eukaryota</taxon>
        <taxon>Fungi</taxon>
        <taxon>Fungi incertae sedis</taxon>
        <taxon>Mucoromycota</taxon>
        <taxon>Glomeromycotina</taxon>
        <taxon>Glomeromycetes</taxon>
        <taxon>Archaeosporales</taxon>
        <taxon>Ambisporaceae</taxon>
        <taxon>Ambispora</taxon>
    </lineage>
</organism>
<keyword evidence="1" id="KW-0812">Transmembrane</keyword>
<evidence type="ECO:0000313" key="2">
    <source>
        <dbReference type="EMBL" id="CAG8520920.1"/>
    </source>
</evidence>
<keyword evidence="1" id="KW-0472">Membrane</keyword>
<evidence type="ECO:0000256" key="1">
    <source>
        <dbReference type="SAM" id="Phobius"/>
    </source>
</evidence>
<dbReference type="AlphaFoldDB" id="A0A9N9A7P6"/>
<reference evidence="2" key="1">
    <citation type="submission" date="2021-06" db="EMBL/GenBank/DDBJ databases">
        <authorList>
            <person name="Kallberg Y."/>
            <person name="Tangrot J."/>
            <person name="Rosling A."/>
        </authorList>
    </citation>
    <scope>NUCLEOTIDE SEQUENCE</scope>
    <source>
        <strain evidence="2">FL130A</strain>
    </source>
</reference>
<accession>A0A9N9A7P6</accession>
<proteinExistence type="predicted"/>
<feature type="transmembrane region" description="Helical" evidence="1">
    <location>
        <begin position="369"/>
        <end position="390"/>
    </location>
</feature>
<keyword evidence="1" id="KW-1133">Transmembrane helix</keyword>
<sequence length="391" mass="45103">MNSLNIAVLDLNHRIAQCLYTSANAQLIYDSSNEPTDFQITITWSSNLGPFPYSVPLQSTNDFLQRHKRKHKSFQNKKQTNCYLIFRFYLYEIQRTHPEFKNFKQTDISKLSKIIWNDSKPILRPYFKSFCENLKIVISSAKIEYENRNANYERNVIASISILTFGQIQDPREEVIPKNGQIGQAKLKDKNALFNTNSPWEGNDRHCMDIITPPPFSVLVPYYHAWIRWNKSEECNPTTPLTNFAIKLYNNPKSSGNVNNPKVKTEWDFEIADGVQESQFEWDVPLFPEDEVKNISLFYIRVQTEANINGGMYTVFGVTGPLTIWTKPDIVNKTLFAPEENNHTTLSNTTTRKLVKSTSDSLVFAKPNYYEIMLNIVVFCCLIASGVALYL</sequence>
<comment type="caution">
    <text evidence="2">The sequence shown here is derived from an EMBL/GenBank/DDBJ whole genome shotgun (WGS) entry which is preliminary data.</text>
</comment>
<evidence type="ECO:0000313" key="3">
    <source>
        <dbReference type="Proteomes" id="UP000789508"/>
    </source>
</evidence>
<keyword evidence="3" id="KW-1185">Reference proteome</keyword>
<name>A0A9N9A7P6_9GLOM</name>
<dbReference type="OrthoDB" id="2408539at2759"/>